<feature type="domain" description="DUF6036" evidence="1">
    <location>
        <begin position="20"/>
        <end position="157"/>
    </location>
</feature>
<evidence type="ECO:0000313" key="2">
    <source>
        <dbReference type="EMBL" id="HDY59445.1"/>
    </source>
</evidence>
<dbReference type="AlphaFoldDB" id="A0A7V1EID2"/>
<name>A0A7V1EID2_UNCW3</name>
<reference evidence="2" key="1">
    <citation type="journal article" date="2020" name="mSystems">
        <title>Genome- and Community-Level Interaction Insights into Carbon Utilization and Element Cycling Functions of Hydrothermarchaeota in Hydrothermal Sediment.</title>
        <authorList>
            <person name="Zhou Z."/>
            <person name="Liu Y."/>
            <person name="Xu W."/>
            <person name="Pan J."/>
            <person name="Luo Z.H."/>
            <person name="Li M."/>
        </authorList>
    </citation>
    <scope>NUCLEOTIDE SEQUENCE [LARGE SCALE GENOMIC DNA]</scope>
    <source>
        <strain evidence="2">SpSt-258</strain>
    </source>
</reference>
<accession>A0A7V1EID2</accession>
<dbReference type="Gene3D" id="3.30.460.40">
    <property type="match status" value="1"/>
</dbReference>
<gene>
    <name evidence="2" type="ORF">ENP86_07835</name>
</gene>
<evidence type="ECO:0000259" key="1">
    <source>
        <dbReference type="Pfam" id="PF19502"/>
    </source>
</evidence>
<organism evidence="2">
    <name type="scientific">candidate division WOR-3 bacterium</name>
    <dbReference type="NCBI Taxonomy" id="2052148"/>
    <lineage>
        <taxon>Bacteria</taxon>
        <taxon>Bacteria division WOR-3</taxon>
    </lineage>
</organism>
<proteinExistence type="predicted"/>
<sequence length="161" mass="18800">MRRDLSYLPPFFSIIRRLSEEKVQFVIVGGVAAIIYGVPRVTFDLDVVIDFSKTNVIKFCKILKEFKLVPTVPINPFDLANPRKRSEWIRKKNAKVINFKDAKGIYALDVLLIYDYKKLEKTEIEVEEVKFKVVAKETLIKLKKDAGRDIDIRDIRNLREL</sequence>
<protein>
    <recommendedName>
        <fullName evidence="1">DUF6036 domain-containing protein</fullName>
    </recommendedName>
</protein>
<dbReference type="InterPro" id="IPR043519">
    <property type="entry name" value="NT_sf"/>
</dbReference>
<dbReference type="SUPFAM" id="SSF81301">
    <property type="entry name" value="Nucleotidyltransferase"/>
    <property type="match status" value="1"/>
</dbReference>
<dbReference type="InterPro" id="IPR045792">
    <property type="entry name" value="DUF6036"/>
</dbReference>
<dbReference type="Pfam" id="PF19502">
    <property type="entry name" value="DUF6036"/>
    <property type="match status" value="1"/>
</dbReference>
<dbReference type="EMBL" id="DSKY01000020">
    <property type="protein sequence ID" value="HDY59445.1"/>
    <property type="molecule type" value="Genomic_DNA"/>
</dbReference>
<comment type="caution">
    <text evidence="2">The sequence shown here is derived from an EMBL/GenBank/DDBJ whole genome shotgun (WGS) entry which is preliminary data.</text>
</comment>